<comment type="caution">
    <text evidence="2">The sequence shown here is derived from an EMBL/GenBank/DDBJ whole genome shotgun (WGS) entry which is preliminary data.</text>
</comment>
<dbReference type="eggNOG" id="ENOG50312V7">
    <property type="taxonomic scope" value="Bacteria"/>
</dbReference>
<evidence type="ECO:0000313" key="3">
    <source>
        <dbReference type="Proteomes" id="UP000016566"/>
    </source>
</evidence>
<dbReference type="STRING" id="1337093.MBELCI_1739"/>
<feature type="transmembrane region" description="Helical" evidence="1">
    <location>
        <begin position="61"/>
        <end position="79"/>
    </location>
</feature>
<name>U2Z3N4_9RHOB</name>
<evidence type="ECO:0000256" key="1">
    <source>
        <dbReference type="SAM" id="Phobius"/>
    </source>
</evidence>
<evidence type="ECO:0008006" key="4">
    <source>
        <dbReference type="Google" id="ProtNLM"/>
    </source>
</evidence>
<organism evidence="2 3">
    <name type="scientific">Limimaricola cinnabarinus LL-001</name>
    <dbReference type="NCBI Taxonomy" id="1337093"/>
    <lineage>
        <taxon>Bacteria</taxon>
        <taxon>Pseudomonadati</taxon>
        <taxon>Pseudomonadota</taxon>
        <taxon>Alphaproteobacteria</taxon>
        <taxon>Rhodobacterales</taxon>
        <taxon>Paracoccaceae</taxon>
        <taxon>Limimaricola</taxon>
    </lineage>
</organism>
<keyword evidence="1" id="KW-0472">Membrane</keyword>
<keyword evidence="1" id="KW-0812">Transmembrane</keyword>
<dbReference type="RefSeq" id="WP_021693790.1">
    <property type="nucleotide sequence ID" value="NZ_BATB01000019.1"/>
</dbReference>
<dbReference type="Proteomes" id="UP000016566">
    <property type="component" value="Unassembled WGS sequence"/>
</dbReference>
<accession>U2Z3N4</accession>
<evidence type="ECO:0000313" key="2">
    <source>
        <dbReference type="EMBL" id="GAD55687.1"/>
    </source>
</evidence>
<dbReference type="EMBL" id="BATB01000019">
    <property type="protein sequence ID" value="GAD55687.1"/>
    <property type="molecule type" value="Genomic_DNA"/>
</dbReference>
<dbReference type="OrthoDB" id="7867384at2"/>
<reference evidence="2" key="1">
    <citation type="journal article" date="2013" name="Genome Announc.">
        <title>Draft Genome Sequence of Loktanella cinnabarina LL-001T, Isolated from Deep-Sea Floor Sediment.</title>
        <authorList>
            <person name="Nishi S."/>
            <person name="Tsubouchi T."/>
            <person name="Takaki Y."/>
            <person name="Koyanagi R."/>
            <person name="Satoh N."/>
            <person name="Maruyama T."/>
            <person name="Hatada Y."/>
        </authorList>
    </citation>
    <scope>NUCLEOTIDE SEQUENCE [LARGE SCALE GENOMIC DNA]</scope>
    <source>
        <strain evidence="2">LL-001</strain>
    </source>
</reference>
<protein>
    <recommendedName>
        <fullName evidence="4">Integral membrane protein</fullName>
    </recommendedName>
</protein>
<sequence length="185" mass="20268">MSATAPNPRLDAAPLVLGCGRRCRRLAVTALFAVWAFALGATAAAGAIWLSPLGAPLDGSLLARLVMAVILGGGLICYAGRGSRSELHFDTEDRLLRQVLRRPNGRIEQVATWRFDEFRATEIRDHCDARRMRLRAELRLSGENLSVRVAQGELHAMSTLARRIECDLGLPARPGVPLFRRRACA</sequence>
<keyword evidence="3" id="KW-1185">Reference proteome</keyword>
<gene>
    <name evidence="2" type="ORF">MBELCI_1739</name>
</gene>
<dbReference type="AlphaFoldDB" id="U2Z3N4"/>
<feature type="transmembrane region" description="Helical" evidence="1">
    <location>
        <begin position="26"/>
        <end position="49"/>
    </location>
</feature>
<keyword evidence="1" id="KW-1133">Transmembrane helix</keyword>
<proteinExistence type="predicted"/>